<feature type="region of interest" description="Disordered" evidence="1">
    <location>
        <begin position="193"/>
        <end position="223"/>
    </location>
</feature>
<organism evidence="3 4">
    <name type="scientific">Botryobasidium botryosum (strain FD-172 SS1)</name>
    <dbReference type="NCBI Taxonomy" id="930990"/>
    <lineage>
        <taxon>Eukaryota</taxon>
        <taxon>Fungi</taxon>
        <taxon>Dikarya</taxon>
        <taxon>Basidiomycota</taxon>
        <taxon>Agaricomycotina</taxon>
        <taxon>Agaricomycetes</taxon>
        <taxon>Cantharellales</taxon>
        <taxon>Botryobasidiaceae</taxon>
        <taxon>Botryobasidium</taxon>
    </lineage>
</organism>
<dbReference type="HOGENOM" id="CLU_1239942_0_0_1"/>
<evidence type="ECO:0000256" key="2">
    <source>
        <dbReference type="SAM" id="Phobius"/>
    </source>
</evidence>
<accession>A0A067N073</accession>
<reference evidence="4" key="1">
    <citation type="journal article" date="2014" name="Proc. Natl. Acad. Sci. U.S.A.">
        <title>Extensive sampling of basidiomycete genomes demonstrates inadequacy of the white-rot/brown-rot paradigm for wood decay fungi.</title>
        <authorList>
            <person name="Riley R."/>
            <person name="Salamov A.A."/>
            <person name="Brown D.W."/>
            <person name="Nagy L.G."/>
            <person name="Floudas D."/>
            <person name="Held B.W."/>
            <person name="Levasseur A."/>
            <person name="Lombard V."/>
            <person name="Morin E."/>
            <person name="Otillar R."/>
            <person name="Lindquist E.A."/>
            <person name="Sun H."/>
            <person name="LaButti K.M."/>
            <person name="Schmutz J."/>
            <person name="Jabbour D."/>
            <person name="Luo H."/>
            <person name="Baker S.E."/>
            <person name="Pisabarro A.G."/>
            <person name="Walton J.D."/>
            <person name="Blanchette R.A."/>
            <person name="Henrissat B."/>
            <person name="Martin F."/>
            <person name="Cullen D."/>
            <person name="Hibbett D.S."/>
            <person name="Grigoriev I.V."/>
        </authorList>
    </citation>
    <scope>NUCLEOTIDE SEQUENCE [LARGE SCALE GENOMIC DNA]</scope>
    <source>
        <strain evidence="4">FD-172 SS1</strain>
    </source>
</reference>
<name>A0A067N073_BOTB1</name>
<dbReference type="Proteomes" id="UP000027195">
    <property type="component" value="Unassembled WGS sequence"/>
</dbReference>
<evidence type="ECO:0000313" key="4">
    <source>
        <dbReference type="Proteomes" id="UP000027195"/>
    </source>
</evidence>
<feature type="compositionally biased region" description="Basic and acidic residues" evidence="1">
    <location>
        <begin position="203"/>
        <end position="216"/>
    </location>
</feature>
<evidence type="ECO:0000313" key="3">
    <source>
        <dbReference type="EMBL" id="KDQ21378.1"/>
    </source>
</evidence>
<gene>
    <name evidence="3" type="ORF">BOTBODRAFT_182727</name>
</gene>
<protein>
    <submittedName>
        <fullName evidence="3">Uncharacterized protein</fullName>
    </submittedName>
</protein>
<proteinExistence type="predicted"/>
<dbReference type="OrthoDB" id="2502792at2759"/>
<feature type="transmembrane region" description="Helical" evidence="2">
    <location>
        <begin position="52"/>
        <end position="74"/>
    </location>
</feature>
<keyword evidence="2" id="KW-1133">Transmembrane helix</keyword>
<keyword evidence="2" id="KW-0472">Membrane</keyword>
<evidence type="ECO:0000256" key="1">
    <source>
        <dbReference type="SAM" id="MobiDB-lite"/>
    </source>
</evidence>
<keyword evidence="2" id="KW-0812">Transmembrane</keyword>
<feature type="transmembrane region" description="Helical" evidence="2">
    <location>
        <begin position="86"/>
        <end position="106"/>
    </location>
</feature>
<dbReference type="AlphaFoldDB" id="A0A067N073"/>
<dbReference type="InParanoid" id="A0A067N073"/>
<keyword evidence="4" id="KW-1185">Reference proteome</keyword>
<sequence length="223" mass="25542">MEDIIQAVSYFYFYQVEPLLPGPVISIVTSYYHTFMYLAFSLHRGDLTLPMFLYIIFPKLLALLAVYWTALSLWRTARWAASTAYFIAKWSLIIALLAGSVGWVLGGPEARSNFKKWSDEVDKVANKAGASGAKRPWDKFGGEAKYASYETEQKEWWQKQQRAFEEQGNMAKKIYEYAFNYVWDSTERAQKDGAWAYGAGDSKSIRKEGKTKDKSKPKSQGTR</sequence>
<dbReference type="EMBL" id="KL198016">
    <property type="protein sequence ID" value="KDQ21378.1"/>
    <property type="molecule type" value="Genomic_DNA"/>
</dbReference>